<sequence>MRWGRARTATPARPRVRPASRRGLKCSAVPRKRAARRPTIGTPAISRPDVELDRCRSASVRVNQGTTISRTAKASMGRQWVRIVRGRPPWRRANGSSSAAPSAQRVNTRTGGDTSATATLISR</sequence>
<organism evidence="2 3">
    <name type="scientific">Streptomyces malaysiense</name>
    <dbReference type="NCBI Taxonomy" id="1428626"/>
    <lineage>
        <taxon>Bacteria</taxon>
        <taxon>Bacillati</taxon>
        <taxon>Actinomycetota</taxon>
        <taxon>Actinomycetes</taxon>
        <taxon>Kitasatosporales</taxon>
        <taxon>Streptomycetaceae</taxon>
        <taxon>Streptomyces</taxon>
    </lineage>
</organism>
<gene>
    <name evidence="2" type="ORF">VT52_014640</name>
</gene>
<reference evidence="2" key="1">
    <citation type="submission" date="2016-10" db="EMBL/GenBank/DDBJ databases">
        <title>Genome sequence of Streptomyces malaysiense MUSC 136.</title>
        <authorList>
            <person name="Lee L.-H."/>
            <person name="Ser H.-L."/>
        </authorList>
    </citation>
    <scope>NUCLEOTIDE SEQUENCE [LARGE SCALE GENOMIC DNA]</scope>
    <source>
        <strain evidence="2">MUSC 136</strain>
    </source>
</reference>
<feature type="region of interest" description="Disordered" evidence="1">
    <location>
        <begin position="1"/>
        <end position="48"/>
    </location>
</feature>
<evidence type="ECO:0000313" key="3">
    <source>
        <dbReference type="Proteomes" id="UP000034838"/>
    </source>
</evidence>
<proteinExistence type="predicted"/>
<feature type="compositionally biased region" description="Polar residues" evidence="1">
    <location>
        <begin position="94"/>
        <end position="123"/>
    </location>
</feature>
<comment type="caution">
    <text evidence="2">The sequence shown here is derived from an EMBL/GenBank/DDBJ whole genome shotgun (WGS) entry which is preliminary data.</text>
</comment>
<dbReference type="EMBL" id="LBDA02000033">
    <property type="protein sequence ID" value="OIK26727.1"/>
    <property type="molecule type" value="Genomic_DNA"/>
</dbReference>
<evidence type="ECO:0000256" key="1">
    <source>
        <dbReference type="SAM" id="MobiDB-lite"/>
    </source>
</evidence>
<keyword evidence="3" id="KW-1185">Reference proteome</keyword>
<protein>
    <submittedName>
        <fullName evidence="2">Uncharacterized protein</fullName>
    </submittedName>
</protein>
<evidence type="ECO:0000313" key="2">
    <source>
        <dbReference type="EMBL" id="OIK26727.1"/>
    </source>
</evidence>
<feature type="compositionally biased region" description="Low complexity" evidence="1">
    <location>
        <begin position="1"/>
        <end position="13"/>
    </location>
</feature>
<feature type="compositionally biased region" description="Basic residues" evidence="1">
    <location>
        <begin position="14"/>
        <end position="36"/>
    </location>
</feature>
<accession>A0A1J4Q3K7</accession>
<dbReference type="AlphaFoldDB" id="A0A1J4Q3K7"/>
<dbReference type="Proteomes" id="UP000034838">
    <property type="component" value="Unassembled WGS sequence"/>
</dbReference>
<name>A0A1J4Q3K7_9ACTN</name>
<feature type="region of interest" description="Disordered" evidence="1">
    <location>
        <begin position="86"/>
        <end position="123"/>
    </location>
</feature>